<feature type="region of interest" description="Disordered" evidence="1">
    <location>
        <begin position="1"/>
        <end position="25"/>
    </location>
</feature>
<sequence length="150" mass="16607">MRRRSTREVAPRGPERAAAGLTAGGEQVRAYGVAEDARARGWEDVELRPSSGQQKTRAEGAVQLTGSGRARVWDGAWWWNGQKRRSLHEPTAGNDTSPVNQGSDRWRDMGRRREAVEAPGWPAPSFTDCFPPSTRPTRCSATARHGRIEN</sequence>
<feature type="compositionally biased region" description="Basic and acidic residues" evidence="1">
    <location>
        <begin position="104"/>
        <end position="116"/>
    </location>
</feature>
<protein>
    <submittedName>
        <fullName evidence="2">Uncharacterized protein</fullName>
    </submittedName>
</protein>
<feature type="region of interest" description="Disordered" evidence="1">
    <location>
        <begin position="84"/>
        <end position="150"/>
    </location>
</feature>
<accession>A0A3D8SXY8</accession>
<dbReference type="EMBL" id="PDLN01000003">
    <property type="protein sequence ID" value="RDW91197.1"/>
    <property type="molecule type" value="Genomic_DNA"/>
</dbReference>
<proteinExistence type="predicted"/>
<reference evidence="2 3" key="1">
    <citation type="journal article" date="2018" name="IMA Fungus">
        <title>IMA Genome-F 9: Draft genome sequence of Annulohypoxylon stygium, Aspergillus mulundensis, Berkeleyomyces basicola (syn. Thielaviopsis basicola), Ceratocystis smalleyi, two Cercospora beticola strains, Coleophoma cylindrospora, Fusarium fracticaudum, Phialophora cf. hyalina, and Morchella septimelata.</title>
        <authorList>
            <person name="Wingfield B.D."/>
            <person name="Bills G.F."/>
            <person name="Dong Y."/>
            <person name="Huang W."/>
            <person name="Nel W.J."/>
            <person name="Swalarsk-Parry B.S."/>
            <person name="Vaghefi N."/>
            <person name="Wilken P.M."/>
            <person name="An Z."/>
            <person name="de Beer Z.W."/>
            <person name="De Vos L."/>
            <person name="Chen L."/>
            <person name="Duong T.A."/>
            <person name="Gao Y."/>
            <person name="Hammerbacher A."/>
            <person name="Kikkert J.R."/>
            <person name="Li Y."/>
            <person name="Li H."/>
            <person name="Li K."/>
            <person name="Li Q."/>
            <person name="Liu X."/>
            <person name="Ma X."/>
            <person name="Naidoo K."/>
            <person name="Pethybridge S.J."/>
            <person name="Sun J."/>
            <person name="Steenkamp E.T."/>
            <person name="van der Nest M.A."/>
            <person name="van Wyk S."/>
            <person name="Wingfield M.J."/>
            <person name="Xiong C."/>
            <person name="Yue Q."/>
            <person name="Zhang X."/>
        </authorList>
    </citation>
    <scope>NUCLEOTIDE SEQUENCE [LARGE SCALE GENOMIC DNA]</scope>
    <source>
        <strain evidence="2 3">BP5796</strain>
    </source>
</reference>
<dbReference type="AlphaFoldDB" id="A0A3D8SXY8"/>
<name>A0A3D8SXY8_9HELO</name>
<evidence type="ECO:0000313" key="2">
    <source>
        <dbReference type="EMBL" id="RDW91197.1"/>
    </source>
</evidence>
<keyword evidence="3" id="KW-1185">Reference proteome</keyword>
<evidence type="ECO:0000256" key="1">
    <source>
        <dbReference type="SAM" id="MobiDB-lite"/>
    </source>
</evidence>
<dbReference type="Proteomes" id="UP000256328">
    <property type="component" value="Unassembled WGS sequence"/>
</dbReference>
<feature type="compositionally biased region" description="Polar residues" evidence="1">
    <location>
        <begin position="93"/>
        <end position="103"/>
    </location>
</feature>
<comment type="caution">
    <text evidence="2">The sequence shown here is derived from an EMBL/GenBank/DDBJ whole genome shotgun (WGS) entry which is preliminary data.</text>
</comment>
<evidence type="ECO:0000313" key="3">
    <source>
        <dbReference type="Proteomes" id="UP000256328"/>
    </source>
</evidence>
<organism evidence="2 3">
    <name type="scientific">Coleophoma crateriformis</name>
    <dbReference type="NCBI Taxonomy" id="565419"/>
    <lineage>
        <taxon>Eukaryota</taxon>
        <taxon>Fungi</taxon>
        <taxon>Dikarya</taxon>
        <taxon>Ascomycota</taxon>
        <taxon>Pezizomycotina</taxon>
        <taxon>Leotiomycetes</taxon>
        <taxon>Helotiales</taxon>
        <taxon>Dermateaceae</taxon>
        <taxon>Coleophoma</taxon>
    </lineage>
</organism>
<gene>
    <name evidence="2" type="ORF">BP5796_02362</name>
</gene>
<feature type="compositionally biased region" description="Basic and acidic residues" evidence="1">
    <location>
        <begin position="1"/>
        <end position="15"/>
    </location>
</feature>